<evidence type="ECO:0000313" key="2">
    <source>
        <dbReference type="Proteomes" id="UP000811609"/>
    </source>
</evidence>
<comment type="caution">
    <text evidence="1">The sequence shown here is derived from an EMBL/GenBank/DDBJ whole genome shotgun (WGS) entry which is preliminary data.</text>
</comment>
<name>A0A8T1NVR9_CARIL</name>
<dbReference type="PANTHER" id="PTHR33710:SF64">
    <property type="entry name" value="ENDONUCLEASE_EXONUCLEASE_PHOSPHATASE DOMAIN-CONTAINING PROTEIN"/>
    <property type="match status" value="1"/>
</dbReference>
<accession>A0A8T1NVR9</accession>
<dbReference type="Proteomes" id="UP000811609">
    <property type="component" value="Chromosome 12"/>
</dbReference>
<evidence type="ECO:0000313" key="1">
    <source>
        <dbReference type="EMBL" id="KAG6633254.1"/>
    </source>
</evidence>
<sequence>MWDRMVVEKMEEYIGEYTVACSFQNVEDNFLWAFAGIYRPTSDSSRNSLWEEVAGLHSWWELPWYIDGDFNVVRFPSERLGDSRLRPAMSNFSDCIFDLGLVDLPLMGGAFTWSNNQPWSKLDRFLVSPEWESHYSEVCQKRLPRLSFDHFPILL</sequence>
<dbReference type="PANTHER" id="PTHR33710">
    <property type="entry name" value="BNAC02G09200D PROTEIN"/>
    <property type="match status" value="1"/>
</dbReference>
<gene>
    <name evidence="1" type="ORF">CIPAW_12G035100</name>
</gene>
<reference evidence="1" key="1">
    <citation type="submission" date="2020-12" db="EMBL/GenBank/DDBJ databases">
        <title>WGS assembly of Carya illinoinensis cv. Pawnee.</title>
        <authorList>
            <person name="Platts A."/>
            <person name="Shu S."/>
            <person name="Wright S."/>
            <person name="Barry K."/>
            <person name="Edger P."/>
            <person name="Pires J.C."/>
            <person name="Schmutz J."/>
        </authorList>
    </citation>
    <scope>NUCLEOTIDE SEQUENCE</scope>
    <source>
        <tissue evidence="1">Leaf</tissue>
    </source>
</reference>
<proteinExistence type="predicted"/>
<protein>
    <recommendedName>
        <fullName evidence="3">Endonuclease/exonuclease/phosphatase domain-containing protein</fullName>
    </recommendedName>
</protein>
<dbReference type="AlphaFoldDB" id="A0A8T1NVR9"/>
<keyword evidence="2" id="KW-1185">Reference proteome</keyword>
<evidence type="ECO:0008006" key="3">
    <source>
        <dbReference type="Google" id="ProtNLM"/>
    </source>
</evidence>
<dbReference type="EMBL" id="CM031820">
    <property type="protein sequence ID" value="KAG6633254.1"/>
    <property type="molecule type" value="Genomic_DNA"/>
</dbReference>
<organism evidence="1 2">
    <name type="scientific">Carya illinoinensis</name>
    <name type="common">Pecan</name>
    <dbReference type="NCBI Taxonomy" id="32201"/>
    <lineage>
        <taxon>Eukaryota</taxon>
        <taxon>Viridiplantae</taxon>
        <taxon>Streptophyta</taxon>
        <taxon>Embryophyta</taxon>
        <taxon>Tracheophyta</taxon>
        <taxon>Spermatophyta</taxon>
        <taxon>Magnoliopsida</taxon>
        <taxon>eudicotyledons</taxon>
        <taxon>Gunneridae</taxon>
        <taxon>Pentapetalae</taxon>
        <taxon>rosids</taxon>
        <taxon>fabids</taxon>
        <taxon>Fagales</taxon>
        <taxon>Juglandaceae</taxon>
        <taxon>Carya</taxon>
    </lineage>
</organism>